<evidence type="ECO:0000256" key="5">
    <source>
        <dbReference type="ARBA" id="ARBA00023172"/>
    </source>
</evidence>
<evidence type="ECO:0000259" key="7">
    <source>
        <dbReference type="PROSITE" id="PS51898"/>
    </source>
</evidence>
<organism evidence="9 10">
    <name type="scientific">Caproicibacterium argilliputei</name>
    <dbReference type="NCBI Taxonomy" id="3030016"/>
    <lineage>
        <taxon>Bacteria</taxon>
        <taxon>Bacillati</taxon>
        <taxon>Bacillota</taxon>
        <taxon>Clostridia</taxon>
        <taxon>Eubacteriales</taxon>
        <taxon>Oscillospiraceae</taxon>
        <taxon>Caproicibacterium</taxon>
    </lineage>
</organism>
<dbReference type="GO" id="GO:0015074">
    <property type="term" value="P:DNA integration"/>
    <property type="evidence" value="ECO:0007669"/>
    <property type="project" value="UniProtKB-KW"/>
</dbReference>
<dbReference type="InterPro" id="IPR002104">
    <property type="entry name" value="Integrase_catalytic"/>
</dbReference>
<dbReference type="InterPro" id="IPR044068">
    <property type="entry name" value="CB"/>
</dbReference>
<dbReference type="InterPro" id="IPR004107">
    <property type="entry name" value="Integrase_SAM-like_N"/>
</dbReference>
<dbReference type="AlphaFoldDB" id="A0AA97DBE7"/>
<evidence type="ECO:0000313" key="9">
    <source>
        <dbReference type="EMBL" id="WOC32346.1"/>
    </source>
</evidence>
<keyword evidence="4 6" id="KW-0238">DNA-binding</keyword>
<feature type="domain" description="Core-binding (CB)" evidence="8">
    <location>
        <begin position="4"/>
        <end position="84"/>
    </location>
</feature>
<dbReference type="InterPro" id="IPR013762">
    <property type="entry name" value="Integrase-like_cat_sf"/>
</dbReference>
<dbReference type="SUPFAM" id="SSF56349">
    <property type="entry name" value="DNA breaking-rejoining enzymes"/>
    <property type="match status" value="1"/>
</dbReference>
<proteinExistence type="inferred from homology"/>
<name>A0AA97DBE7_9FIRM</name>
<keyword evidence="3" id="KW-0229">DNA integration</keyword>
<keyword evidence="10" id="KW-1185">Reference proteome</keyword>
<dbReference type="Gene3D" id="1.10.150.130">
    <property type="match status" value="1"/>
</dbReference>
<dbReference type="InterPro" id="IPR011010">
    <property type="entry name" value="DNA_brk_join_enz"/>
</dbReference>
<dbReference type="InterPro" id="IPR010998">
    <property type="entry name" value="Integrase_recombinase_N"/>
</dbReference>
<dbReference type="EMBL" id="CP135996">
    <property type="protein sequence ID" value="WOC32346.1"/>
    <property type="molecule type" value="Genomic_DNA"/>
</dbReference>
<dbReference type="CDD" id="cd00397">
    <property type="entry name" value="DNA_BRE_C"/>
    <property type="match status" value="1"/>
</dbReference>
<dbReference type="PROSITE" id="PS51900">
    <property type="entry name" value="CB"/>
    <property type="match status" value="1"/>
</dbReference>
<dbReference type="Gene3D" id="1.10.443.10">
    <property type="entry name" value="Intergrase catalytic core"/>
    <property type="match status" value="1"/>
</dbReference>
<dbReference type="InterPro" id="IPR050090">
    <property type="entry name" value="Tyrosine_recombinase_XerCD"/>
</dbReference>
<reference evidence="9" key="2">
    <citation type="submission" date="2024-06" db="EMBL/GenBank/DDBJ databases">
        <title>Caproicibacterium argilliputei sp. nov, a novel caproic acid producing anaerobic bacterium isolated from pit mud.</title>
        <authorList>
            <person name="Xia S."/>
        </authorList>
    </citation>
    <scope>NUCLEOTIDE SEQUENCE</scope>
    <source>
        <strain evidence="9">ZCY20-5</strain>
    </source>
</reference>
<comment type="function">
    <text evidence="1">Site-specific tyrosine recombinase, which acts by catalyzing the cutting and rejoining of the recombining DNA molecules.</text>
</comment>
<evidence type="ECO:0000256" key="1">
    <source>
        <dbReference type="ARBA" id="ARBA00003283"/>
    </source>
</evidence>
<comment type="similarity">
    <text evidence="2">Belongs to the 'phage' integrase family.</text>
</comment>
<evidence type="ECO:0000256" key="3">
    <source>
        <dbReference type="ARBA" id="ARBA00022908"/>
    </source>
</evidence>
<dbReference type="Pfam" id="PF14659">
    <property type="entry name" value="Phage_int_SAM_3"/>
    <property type="match status" value="1"/>
</dbReference>
<protein>
    <submittedName>
        <fullName evidence="9">Tyrosine-type recombinase/integrase</fullName>
    </submittedName>
</protein>
<dbReference type="KEGG" id="carl:PXC00_00330"/>
<feature type="domain" description="Tyr recombinase" evidence="7">
    <location>
        <begin position="110"/>
        <end position="282"/>
    </location>
</feature>
<dbReference type="Pfam" id="PF00589">
    <property type="entry name" value="Phage_integrase"/>
    <property type="match status" value="1"/>
</dbReference>
<evidence type="ECO:0000256" key="6">
    <source>
        <dbReference type="PROSITE-ProRule" id="PRU01248"/>
    </source>
</evidence>
<keyword evidence="5" id="KW-0233">DNA recombination</keyword>
<gene>
    <name evidence="9" type="ORF">PXC00_00330</name>
</gene>
<dbReference type="PANTHER" id="PTHR30349">
    <property type="entry name" value="PHAGE INTEGRASE-RELATED"/>
    <property type="match status" value="1"/>
</dbReference>
<dbReference type="GO" id="GO:0003677">
    <property type="term" value="F:DNA binding"/>
    <property type="evidence" value="ECO:0007669"/>
    <property type="project" value="UniProtKB-UniRule"/>
</dbReference>
<dbReference type="Proteomes" id="UP001300604">
    <property type="component" value="Chromosome"/>
</dbReference>
<reference evidence="9" key="1">
    <citation type="submission" date="2023-09" db="EMBL/GenBank/DDBJ databases">
        <authorList>
            <person name="Zeng C."/>
        </authorList>
    </citation>
    <scope>NUCLEOTIDE SEQUENCE</scope>
    <source>
        <strain evidence="9">ZCY20-5</strain>
    </source>
</reference>
<accession>A0AA97DBE7</accession>
<evidence type="ECO:0000259" key="8">
    <source>
        <dbReference type="PROSITE" id="PS51900"/>
    </source>
</evidence>
<evidence type="ECO:0000256" key="2">
    <source>
        <dbReference type="ARBA" id="ARBA00008857"/>
    </source>
</evidence>
<dbReference type="PANTHER" id="PTHR30349:SF64">
    <property type="entry name" value="PROPHAGE INTEGRASE INTD-RELATED"/>
    <property type="match status" value="1"/>
</dbReference>
<evidence type="ECO:0000313" key="10">
    <source>
        <dbReference type="Proteomes" id="UP001300604"/>
    </source>
</evidence>
<dbReference type="PROSITE" id="PS51898">
    <property type="entry name" value="TYR_RECOMBINASE"/>
    <property type="match status" value="1"/>
</dbReference>
<sequence length="321" mass="36841">MEKTTVMDWLKKWNETYSKPNLAEKTYACYKCAIGILNRYHPELQDMPLDELTSLYIQRILNDLAGKYAKSTLNSIRVVFHKAYEAASEIPAFGVSQIGKLYIPKRAAQKIVRALTREEQAKVEAVAQETLLGYVTIFFLRTGLRAEELCNLKWSDYDKKQQVIYIRKSKTKAGVRPVPLNREAQQILLSQPKCRFDNAIFHSSNGNPVTISSLQKLYLRLRRETGIPFITTHVYRHTFATRALEDGMNIKALSQILGHTDVAFTIKQYCSPDLDFLREQTDMIDMRQETTQANTSISILVTQQAKTISDLQKMIEQLQHA</sequence>
<dbReference type="RefSeq" id="WP_275844949.1">
    <property type="nucleotide sequence ID" value="NZ_CP135996.1"/>
</dbReference>
<dbReference type="GO" id="GO:0006310">
    <property type="term" value="P:DNA recombination"/>
    <property type="evidence" value="ECO:0007669"/>
    <property type="project" value="UniProtKB-KW"/>
</dbReference>
<evidence type="ECO:0000256" key="4">
    <source>
        <dbReference type="ARBA" id="ARBA00023125"/>
    </source>
</evidence>